<proteinExistence type="predicted"/>
<comment type="caution">
    <text evidence="2">The sequence shown here is derived from an EMBL/GenBank/DDBJ whole genome shotgun (WGS) entry which is preliminary data.</text>
</comment>
<dbReference type="EMBL" id="BMGI01000001">
    <property type="protein sequence ID" value="GGD25706.1"/>
    <property type="molecule type" value="Genomic_DNA"/>
</dbReference>
<organism evidence="2 3">
    <name type="scientific">Sinisalibacter lacisalsi</name>
    <dbReference type="NCBI Taxonomy" id="1526570"/>
    <lineage>
        <taxon>Bacteria</taxon>
        <taxon>Pseudomonadati</taxon>
        <taxon>Pseudomonadota</taxon>
        <taxon>Alphaproteobacteria</taxon>
        <taxon>Rhodobacterales</taxon>
        <taxon>Roseobacteraceae</taxon>
        <taxon>Sinisalibacter</taxon>
    </lineage>
</organism>
<keyword evidence="1" id="KW-1133">Transmembrane helix</keyword>
<evidence type="ECO:0000256" key="1">
    <source>
        <dbReference type="SAM" id="Phobius"/>
    </source>
</evidence>
<gene>
    <name evidence="2" type="ORF">GCM10011358_07730</name>
</gene>
<dbReference type="Proteomes" id="UP000617355">
    <property type="component" value="Unassembled WGS sequence"/>
</dbReference>
<evidence type="ECO:0000313" key="2">
    <source>
        <dbReference type="EMBL" id="GGD25706.1"/>
    </source>
</evidence>
<reference evidence="3" key="1">
    <citation type="journal article" date="2019" name="Int. J. Syst. Evol. Microbiol.">
        <title>The Global Catalogue of Microorganisms (GCM) 10K type strain sequencing project: providing services to taxonomists for standard genome sequencing and annotation.</title>
        <authorList>
            <consortium name="The Broad Institute Genomics Platform"/>
            <consortium name="The Broad Institute Genome Sequencing Center for Infectious Disease"/>
            <person name="Wu L."/>
            <person name="Ma J."/>
        </authorList>
    </citation>
    <scope>NUCLEOTIDE SEQUENCE [LARGE SCALE GENOMIC DNA]</scope>
    <source>
        <strain evidence="3">CGMCC 1.12922</strain>
    </source>
</reference>
<feature type="transmembrane region" description="Helical" evidence="1">
    <location>
        <begin position="23"/>
        <end position="42"/>
    </location>
</feature>
<keyword evidence="3" id="KW-1185">Reference proteome</keyword>
<name>A0ABQ1QGQ9_9RHOB</name>
<keyword evidence="1" id="KW-0472">Membrane</keyword>
<evidence type="ECO:0000313" key="3">
    <source>
        <dbReference type="Proteomes" id="UP000617355"/>
    </source>
</evidence>
<keyword evidence="1" id="KW-0812">Transmembrane</keyword>
<sequence>MTEPDQKPDTGLASWMPSRKLKLRIWAIRSVLVILAIYAVVWMNGPAWLIWVGWAYVGITFVLAFVLTRPGAGGGKGT</sequence>
<accession>A0ABQ1QGQ9</accession>
<dbReference type="RefSeq" id="WP_188526279.1">
    <property type="nucleotide sequence ID" value="NZ_BMGI01000001.1"/>
</dbReference>
<evidence type="ECO:0008006" key="4">
    <source>
        <dbReference type="Google" id="ProtNLM"/>
    </source>
</evidence>
<feature type="transmembrane region" description="Helical" evidence="1">
    <location>
        <begin position="48"/>
        <end position="67"/>
    </location>
</feature>
<protein>
    <recommendedName>
        <fullName evidence="4">DUF3329 domain-containing protein</fullName>
    </recommendedName>
</protein>